<dbReference type="Proteomes" id="UP000234323">
    <property type="component" value="Unassembled WGS sequence"/>
</dbReference>
<organism evidence="2 3">
    <name type="scientific">Rhizophagus irregularis</name>
    <dbReference type="NCBI Taxonomy" id="588596"/>
    <lineage>
        <taxon>Eukaryota</taxon>
        <taxon>Fungi</taxon>
        <taxon>Fungi incertae sedis</taxon>
        <taxon>Mucoromycota</taxon>
        <taxon>Glomeromycotina</taxon>
        <taxon>Glomeromycetes</taxon>
        <taxon>Glomerales</taxon>
        <taxon>Glomeraceae</taxon>
        <taxon>Rhizophagus</taxon>
    </lineage>
</organism>
<accession>A0A2I1FTF7</accession>
<reference evidence="2 3" key="1">
    <citation type="submission" date="2015-10" db="EMBL/GenBank/DDBJ databases">
        <title>Genome analyses suggest a sexual origin of heterokaryosis in a supposedly ancient asexual fungus.</title>
        <authorList>
            <person name="Ropars J."/>
            <person name="Sedzielewska K."/>
            <person name="Noel J."/>
            <person name="Charron P."/>
            <person name="Farinelli L."/>
            <person name="Marton T."/>
            <person name="Kruger M."/>
            <person name="Pelin A."/>
            <person name="Brachmann A."/>
            <person name="Corradi N."/>
        </authorList>
    </citation>
    <scope>NUCLEOTIDE SEQUENCE [LARGE SCALE GENOMIC DNA]</scope>
    <source>
        <strain evidence="2 3">A4</strain>
    </source>
</reference>
<keyword evidence="1" id="KW-0812">Transmembrane</keyword>
<keyword evidence="1" id="KW-1133">Transmembrane helix</keyword>
<protein>
    <submittedName>
        <fullName evidence="2">Uncharacterized protein</fullName>
    </submittedName>
</protein>
<keyword evidence="1" id="KW-0472">Membrane</keyword>
<sequence length="116" mass="13551">MKLQSFLLTVLFMCFYIIDIIDIKAYGVDMHFSMFLCRCRIWIEDSNGYRIAGDDSYRDCSARIDENISFPDQTYTVHAKVEGSFEKEKVRGPFNEITCFSIHGSVDKWKFDQTSC</sequence>
<feature type="transmembrane region" description="Helical" evidence="1">
    <location>
        <begin position="6"/>
        <end position="26"/>
    </location>
</feature>
<comment type="caution">
    <text evidence="2">The sequence shown here is derived from an EMBL/GenBank/DDBJ whole genome shotgun (WGS) entry which is preliminary data.</text>
</comment>
<gene>
    <name evidence="2" type="ORF">RhiirA4_450555</name>
</gene>
<name>A0A2I1FTF7_9GLOM</name>
<dbReference type="AlphaFoldDB" id="A0A2I1FTF7"/>
<keyword evidence="3" id="KW-1185">Reference proteome</keyword>
<proteinExistence type="predicted"/>
<dbReference type="VEuPathDB" id="FungiDB:FUN_017078"/>
<dbReference type="EMBL" id="LLXI01000007">
    <property type="protein sequence ID" value="PKY37661.1"/>
    <property type="molecule type" value="Genomic_DNA"/>
</dbReference>
<dbReference type="VEuPathDB" id="FungiDB:RhiirA1_476274"/>
<evidence type="ECO:0000256" key="1">
    <source>
        <dbReference type="SAM" id="Phobius"/>
    </source>
</evidence>
<evidence type="ECO:0000313" key="2">
    <source>
        <dbReference type="EMBL" id="PKY37661.1"/>
    </source>
</evidence>
<dbReference type="VEuPathDB" id="FungiDB:RhiirFUN_022414"/>
<evidence type="ECO:0000313" key="3">
    <source>
        <dbReference type="Proteomes" id="UP000234323"/>
    </source>
</evidence>